<reference evidence="2 3" key="1">
    <citation type="submission" date="2019-07" db="EMBL/GenBank/DDBJ databases">
        <authorList>
            <person name="Huq M.A."/>
        </authorList>
    </citation>
    <scope>NUCLEOTIDE SEQUENCE [LARGE SCALE GENOMIC DNA]</scope>
    <source>
        <strain evidence="2 3">MAH-3</strain>
    </source>
</reference>
<dbReference type="RefSeq" id="WP_144331350.1">
    <property type="nucleotide sequence ID" value="NZ_VLPL01000001.1"/>
</dbReference>
<dbReference type="EMBL" id="VLPL01000001">
    <property type="protein sequence ID" value="TSJ47815.1"/>
    <property type="molecule type" value="Genomic_DNA"/>
</dbReference>
<organism evidence="2 3">
    <name type="scientific">Fluviicola chungangensis</name>
    <dbReference type="NCBI Taxonomy" id="2597671"/>
    <lineage>
        <taxon>Bacteria</taxon>
        <taxon>Pseudomonadati</taxon>
        <taxon>Bacteroidota</taxon>
        <taxon>Flavobacteriia</taxon>
        <taxon>Flavobacteriales</taxon>
        <taxon>Crocinitomicaceae</taxon>
        <taxon>Fluviicola</taxon>
    </lineage>
</organism>
<comment type="caution">
    <text evidence="2">The sequence shown here is derived from an EMBL/GenBank/DDBJ whole genome shotgun (WGS) entry which is preliminary data.</text>
</comment>
<dbReference type="Proteomes" id="UP000316008">
    <property type="component" value="Unassembled WGS sequence"/>
</dbReference>
<evidence type="ECO:0000256" key="1">
    <source>
        <dbReference type="SAM" id="SignalP"/>
    </source>
</evidence>
<evidence type="ECO:0000313" key="3">
    <source>
        <dbReference type="Proteomes" id="UP000316008"/>
    </source>
</evidence>
<accession>A0A556N6P0</accession>
<protein>
    <submittedName>
        <fullName evidence="2">Uncharacterized protein</fullName>
    </submittedName>
</protein>
<dbReference type="AlphaFoldDB" id="A0A556N6P0"/>
<feature type="chain" id="PRO_5021831764" evidence="1">
    <location>
        <begin position="19"/>
        <end position="283"/>
    </location>
</feature>
<keyword evidence="3" id="KW-1185">Reference proteome</keyword>
<evidence type="ECO:0000313" key="2">
    <source>
        <dbReference type="EMBL" id="TSJ47815.1"/>
    </source>
</evidence>
<keyword evidence="1" id="KW-0732">Signal</keyword>
<gene>
    <name evidence="2" type="ORF">FO442_01420</name>
</gene>
<name>A0A556N6P0_9FLAO</name>
<proteinExistence type="predicted"/>
<sequence length="283" mass="32850">MRILLILFLGMASLIVRAQQEKDSVRLVDIQSSECGGIYYVKPHFLGKETIGDTTFISLSCSNNCAGYNNPEVRLSEDSVLISIHYGAKTTRLKLLNGKYIHEEDMNLHPKDSILEEVTETFAACDCCYIFNLKIVGLNNPPNYLYFYNKEFIDPNYKELPRKRFELPTFSGKTDSKICRDIYKIVSKDKSLLKESPEFHVILSVDTSNCTFKSIMLRFEQDEINKSIADKLKSYFQSQIKINCNINKDESILIQDYRLIFEYNKESDKLIMSIRSDWRIPYD</sequence>
<feature type="signal peptide" evidence="1">
    <location>
        <begin position="1"/>
        <end position="18"/>
    </location>
</feature>